<feature type="transmembrane region" description="Helical" evidence="12">
    <location>
        <begin position="233"/>
        <end position="252"/>
    </location>
</feature>
<dbReference type="InterPro" id="IPR023298">
    <property type="entry name" value="ATPase_P-typ_TM_dom_sf"/>
</dbReference>
<dbReference type="InterPro" id="IPR001757">
    <property type="entry name" value="P_typ_ATPase"/>
</dbReference>
<dbReference type="InterPro" id="IPR036163">
    <property type="entry name" value="HMA_dom_sf"/>
</dbReference>
<dbReference type="NCBIfam" id="TIGR01525">
    <property type="entry name" value="ATPase-IB_hvy"/>
    <property type="match status" value="1"/>
</dbReference>
<dbReference type="InterPro" id="IPR018303">
    <property type="entry name" value="ATPase_P-typ_P_site"/>
</dbReference>
<dbReference type="SUPFAM" id="SSF81665">
    <property type="entry name" value="Calcium ATPase, transmembrane domain M"/>
    <property type="match status" value="1"/>
</dbReference>
<dbReference type="Gene3D" id="3.40.1110.10">
    <property type="entry name" value="Calcium-transporting ATPase, cytoplasmic domain N"/>
    <property type="match status" value="1"/>
</dbReference>
<dbReference type="InterPro" id="IPR008250">
    <property type="entry name" value="ATPase_P-typ_transduc_dom_A_sf"/>
</dbReference>
<dbReference type="GO" id="GO:0015086">
    <property type="term" value="F:cadmium ion transmembrane transporter activity"/>
    <property type="evidence" value="ECO:0007669"/>
    <property type="project" value="TreeGrafter"/>
</dbReference>
<evidence type="ECO:0000256" key="4">
    <source>
        <dbReference type="ARBA" id="ARBA00022723"/>
    </source>
</evidence>
<evidence type="ECO:0000256" key="3">
    <source>
        <dbReference type="ARBA" id="ARBA00022692"/>
    </source>
</evidence>
<dbReference type="SFLD" id="SFLDG00002">
    <property type="entry name" value="C1.7:_P-type_atpase_like"/>
    <property type="match status" value="1"/>
</dbReference>
<dbReference type="InterPro" id="IPR006121">
    <property type="entry name" value="HMA_dom"/>
</dbReference>
<comment type="catalytic activity">
    <reaction evidence="11">
        <text>Zn(2+)(in) + ATP + H2O = Zn(2+)(out) + ADP + phosphate + H(+)</text>
        <dbReference type="Rhea" id="RHEA:20621"/>
        <dbReference type="ChEBI" id="CHEBI:15377"/>
        <dbReference type="ChEBI" id="CHEBI:15378"/>
        <dbReference type="ChEBI" id="CHEBI:29105"/>
        <dbReference type="ChEBI" id="CHEBI:30616"/>
        <dbReference type="ChEBI" id="CHEBI:43474"/>
        <dbReference type="ChEBI" id="CHEBI:456216"/>
        <dbReference type="EC" id="7.2.2.12"/>
    </reaction>
</comment>
<dbReference type="EC" id="7.2.2.12" evidence="10"/>
<evidence type="ECO:0000313" key="16">
    <source>
        <dbReference type="Proteomes" id="UP000305681"/>
    </source>
</evidence>
<dbReference type="InterPro" id="IPR059000">
    <property type="entry name" value="ATPase_P-type_domA"/>
</dbReference>
<keyword evidence="8 12" id="KW-1133">Transmembrane helix</keyword>
<dbReference type="SFLD" id="SFLDF00027">
    <property type="entry name" value="p-type_atpase"/>
    <property type="match status" value="1"/>
</dbReference>
<dbReference type="GO" id="GO:0016463">
    <property type="term" value="F:P-type zinc transporter activity"/>
    <property type="evidence" value="ECO:0007669"/>
    <property type="project" value="UniProtKB-EC"/>
</dbReference>
<evidence type="ECO:0000256" key="6">
    <source>
        <dbReference type="ARBA" id="ARBA00022840"/>
    </source>
</evidence>
<dbReference type="SUPFAM" id="SSF81653">
    <property type="entry name" value="Calcium ATPase, transduction domain A"/>
    <property type="match status" value="1"/>
</dbReference>
<dbReference type="Pfam" id="PF00702">
    <property type="entry name" value="Hydrolase"/>
    <property type="match status" value="1"/>
</dbReference>
<keyword evidence="4 12" id="KW-0479">Metal-binding</keyword>
<dbReference type="PROSITE" id="PS01229">
    <property type="entry name" value="COF_2"/>
    <property type="match status" value="1"/>
</dbReference>
<dbReference type="AlphaFoldDB" id="A0A5C4NZZ7"/>
<dbReference type="PANTHER" id="PTHR48085">
    <property type="entry name" value="CADMIUM/ZINC-TRANSPORTING ATPASE HMA2-RELATED"/>
    <property type="match status" value="1"/>
</dbReference>
<feature type="transmembrane region" description="Helical" evidence="12">
    <location>
        <begin position="415"/>
        <end position="443"/>
    </location>
</feature>
<dbReference type="PROSITE" id="PS50846">
    <property type="entry name" value="HMA_2"/>
    <property type="match status" value="1"/>
</dbReference>
<dbReference type="PANTHER" id="PTHR48085:SF5">
    <property type="entry name" value="CADMIUM_ZINC-TRANSPORTING ATPASE HMA4-RELATED"/>
    <property type="match status" value="1"/>
</dbReference>
<dbReference type="SFLD" id="SFLDS00003">
    <property type="entry name" value="Haloacid_Dehalogenase"/>
    <property type="match status" value="1"/>
</dbReference>
<dbReference type="PRINTS" id="PR00119">
    <property type="entry name" value="CATATPASE"/>
</dbReference>
<dbReference type="GO" id="GO:0046872">
    <property type="term" value="F:metal ion binding"/>
    <property type="evidence" value="ECO:0007669"/>
    <property type="project" value="UniProtKB-KW"/>
</dbReference>
<keyword evidence="9 12" id="KW-0472">Membrane</keyword>
<dbReference type="GO" id="GO:0005886">
    <property type="term" value="C:plasma membrane"/>
    <property type="evidence" value="ECO:0007669"/>
    <property type="project" value="UniProtKB-SubCell"/>
</dbReference>
<dbReference type="EMBL" id="VDGE01000001">
    <property type="protein sequence ID" value="TNC77869.1"/>
    <property type="molecule type" value="Genomic_DNA"/>
</dbReference>
<feature type="compositionally biased region" description="Basic and acidic residues" evidence="13">
    <location>
        <begin position="1"/>
        <end position="26"/>
    </location>
</feature>
<dbReference type="PRINTS" id="PR00941">
    <property type="entry name" value="CDATPASE"/>
</dbReference>
<dbReference type="GO" id="GO:0016887">
    <property type="term" value="F:ATP hydrolysis activity"/>
    <property type="evidence" value="ECO:0007669"/>
    <property type="project" value="InterPro"/>
</dbReference>
<gene>
    <name evidence="15" type="ORF">FHI69_00775</name>
</gene>
<name>A0A5C4NZZ7_9BURK</name>
<feature type="region of interest" description="Disordered" evidence="13">
    <location>
        <begin position="1"/>
        <end position="38"/>
    </location>
</feature>
<keyword evidence="7" id="KW-1278">Translocase</keyword>
<dbReference type="InterPro" id="IPR051014">
    <property type="entry name" value="Cation_Transport_ATPase_IB"/>
</dbReference>
<dbReference type="Pfam" id="PF00122">
    <property type="entry name" value="E1-E2_ATPase"/>
    <property type="match status" value="1"/>
</dbReference>
<accession>A0A5C4NZZ7</accession>
<dbReference type="Proteomes" id="UP000305681">
    <property type="component" value="Unassembled WGS sequence"/>
</dbReference>
<dbReference type="NCBIfam" id="TIGR01494">
    <property type="entry name" value="ATPase_P-type"/>
    <property type="match status" value="1"/>
</dbReference>
<dbReference type="InterPro" id="IPR044492">
    <property type="entry name" value="P_typ_ATPase_HD_dom"/>
</dbReference>
<dbReference type="InterPro" id="IPR036412">
    <property type="entry name" value="HAD-like_sf"/>
</dbReference>
<keyword evidence="3 12" id="KW-0812">Transmembrane</keyword>
<organism evidence="15 16">
    <name type="scientific">Janthinobacterium lividum</name>
    <dbReference type="NCBI Taxonomy" id="29581"/>
    <lineage>
        <taxon>Bacteria</taxon>
        <taxon>Pseudomonadati</taxon>
        <taxon>Pseudomonadota</taxon>
        <taxon>Betaproteobacteria</taxon>
        <taxon>Burkholderiales</taxon>
        <taxon>Oxalobacteraceae</taxon>
        <taxon>Janthinobacterium</taxon>
    </lineage>
</organism>
<protein>
    <recommendedName>
        <fullName evidence="10">P-type Zn(2+) transporter</fullName>
        <ecNumber evidence="10">7.2.2.12</ecNumber>
    </recommendedName>
</protein>
<comment type="subcellular location">
    <subcellularLocation>
        <location evidence="12">Cell membrane</location>
    </subcellularLocation>
    <subcellularLocation>
        <location evidence="1">Membrane</location>
        <topology evidence="1">Multi-pass membrane protein</topology>
    </subcellularLocation>
</comment>
<proteinExistence type="inferred from homology"/>
<feature type="transmembrane region" description="Helical" evidence="12">
    <location>
        <begin position="384"/>
        <end position="403"/>
    </location>
</feature>
<keyword evidence="5 12" id="KW-0547">Nucleotide-binding</keyword>
<dbReference type="Gene3D" id="2.70.150.10">
    <property type="entry name" value="Calcium-transporting ATPase, cytoplasmic transduction domain A"/>
    <property type="match status" value="1"/>
</dbReference>
<dbReference type="Gene3D" id="3.40.50.1000">
    <property type="entry name" value="HAD superfamily/HAD-like"/>
    <property type="match status" value="1"/>
</dbReference>
<evidence type="ECO:0000256" key="1">
    <source>
        <dbReference type="ARBA" id="ARBA00004141"/>
    </source>
</evidence>
<feature type="transmembrane region" description="Helical" evidence="12">
    <location>
        <begin position="211"/>
        <end position="227"/>
    </location>
</feature>
<keyword evidence="12" id="KW-1003">Cell membrane</keyword>
<sequence length="773" mass="80593">MPHDSHDHDHTHAHDHEHKHDHQHDHKHEHKHDHAPKAVSCCSSQHACSSTPAAPSGPALPSTAIAGANTAKYRIANMDCPTEERLIRNKLSNMAGVVGLDFNLMNRVLDVHHTLPTLATVEAALHGIGMQAIPMEADAAVVRDPNEGSLSGLQKGLLVVSGLAAAAAEALAWTTHEDSSPLVIALALLSIATGGWPTLKKGWIALKTFTLNINFLMSLAVFGAVAIGQWPEAAMVIFLFAIAELIEGLSLNRARNAVHSLMQLAPDTATVADASGAWQQVSVATVAIGALMRVKPGERIALDGVVASGESSVNQAPITGESMPVDKAVGDVVYAGTINERGLLDVTVTSNSGNSTLAKIVKVIEETQGKQAPTQRFVDNFARYYTPAVVVFAILVAVLPPLLMGQPFMAWVYKALVMLVIACPCALVISTPVTVVSGLTAAARRGILVKGGQFLETGYRIKAIAVDKTGTLTMGKPAVTDVVALDGGSRDTILLLAASLDANSAHPLAAAIVKAGPPASSHLPVTQFAALHGRGVQGTIAGQTYYLGNARLMTELKILTPALQAILVGLEQQAYTAMVLATSTGALGVIAVADVLRPTAASAIAKLNALGVTTVMLTGDNALTAQRIGAEVGVSLVKAELLPENKLDEIKALQQQFGVVAMLGDGVNDAPALAQADIGFAMGAAGSDTAIETADVALMDDELGKLPEFISLSQRTRSILVQNISFAIGIKAVFFGLALASMATLWMAVFADVGASLLVVANGLRLLRKSQQA</sequence>
<dbReference type="SUPFAM" id="SSF56784">
    <property type="entry name" value="HAD-like"/>
    <property type="match status" value="1"/>
</dbReference>
<keyword evidence="6 12" id="KW-0067">ATP-binding</keyword>
<evidence type="ECO:0000256" key="8">
    <source>
        <dbReference type="ARBA" id="ARBA00022989"/>
    </source>
</evidence>
<evidence type="ECO:0000256" key="12">
    <source>
        <dbReference type="RuleBase" id="RU362081"/>
    </source>
</evidence>
<dbReference type="InterPro" id="IPR027256">
    <property type="entry name" value="P-typ_ATPase_IB"/>
</dbReference>
<evidence type="ECO:0000256" key="10">
    <source>
        <dbReference type="ARBA" id="ARBA00039097"/>
    </source>
</evidence>
<evidence type="ECO:0000256" key="5">
    <source>
        <dbReference type="ARBA" id="ARBA00022741"/>
    </source>
</evidence>
<evidence type="ECO:0000256" key="2">
    <source>
        <dbReference type="ARBA" id="ARBA00006024"/>
    </source>
</evidence>
<dbReference type="Gene3D" id="3.30.70.100">
    <property type="match status" value="1"/>
</dbReference>
<dbReference type="GO" id="GO:0005524">
    <property type="term" value="F:ATP binding"/>
    <property type="evidence" value="ECO:0007669"/>
    <property type="project" value="UniProtKB-UniRule"/>
</dbReference>
<dbReference type="RefSeq" id="WP_139088988.1">
    <property type="nucleotide sequence ID" value="NZ_VDGE01000001.1"/>
</dbReference>
<feature type="transmembrane region" description="Helical" evidence="12">
    <location>
        <begin position="719"/>
        <end position="739"/>
    </location>
</feature>
<dbReference type="FunFam" id="2.70.150.10:FF:000002">
    <property type="entry name" value="Copper-transporting ATPase 1, putative"/>
    <property type="match status" value="1"/>
</dbReference>
<dbReference type="InterPro" id="IPR023214">
    <property type="entry name" value="HAD_sf"/>
</dbReference>
<evidence type="ECO:0000256" key="13">
    <source>
        <dbReference type="SAM" id="MobiDB-lite"/>
    </source>
</evidence>
<evidence type="ECO:0000256" key="7">
    <source>
        <dbReference type="ARBA" id="ARBA00022967"/>
    </source>
</evidence>
<evidence type="ECO:0000259" key="14">
    <source>
        <dbReference type="PROSITE" id="PS50846"/>
    </source>
</evidence>
<evidence type="ECO:0000256" key="11">
    <source>
        <dbReference type="ARBA" id="ARBA00047308"/>
    </source>
</evidence>
<comment type="caution">
    <text evidence="15">The sequence shown here is derived from an EMBL/GenBank/DDBJ whole genome shotgun (WGS) entry which is preliminary data.</text>
</comment>
<feature type="transmembrane region" description="Helical" evidence="12">
    <location>
        <begin position="745"/>
        <end position="767"/>
    </location>
</feature>
<feature type="domain" description="HMA" evidence="14">
    <location>
        <begin position="69"/>
        <end position="133"/>
    </location>
</feature>
<comment type="similarity">
    <text evidence="2 12">Belongs to the cation transport ATPase (P-type) (TC 3.A.3) family. Type IB subfamily.</text>
</comment>
<dbReference type="InterPro" id="IPR023299">
    <property type="entry name" value="ATPase_P-typ_cyto_dom_N"/>
</dbReference>
<dbReference type="SUPFAM" id="SSF55008">
    <property type="entry name" value="HMA, heavy metal-associated domain"/>
    <property type="match status" value="1"/>
</dbReference>
<evidence type="ECO:0000256" key="9">
    <source>
        <dbReference type="ARBA" id="ARBA00023136"/>
    </source>
</evidence>
<dbReference type="PROSITE" id="PS00154">
    <property type="entry name" value="ATPASE_E1_E2"/>
    <property type="match status" value="1"/>
</dbReference>
<evidence type="ECO:0000313" key="15">
    <source>
        <dbReference type="EMBL" id="TNC77869.1"/>
    </source>
</evidence>
<reference evidence="15 16" key="1">
    <citation type="submission" date="2019-06" db="EMBL/GenBank/DDBJ databases">
        <title>Genome sequence of Janthinobacterium lividum UCD_MED1.</title>
        <authorList>
            <person name="De Leon M.E."/>
            <person name="Jospin G."/>
        </authorList>
    </citation>
    <scope>NUCLEOTIDE SEQUENCE [LARGE SCALE GENOMIC DNA]</scope>
    <source>
        <strain evidence="15 16">UCD_MED1</strain>
    </source>
</reference>